<dbReference type="AlphaFoldDB" id="A0A4Y1ZS84"/>
<sequence length="100" mass="11735">MRIPLRQRYDPTSVGDNTTPHYYEIPPGSETLPNLLIRQVIMFRLSNLIYFMKRKEWKEIAKNAYTQKQYPEIGSKLIIPFPMLKCCQCPMPLRDAASQT</sequence>
<evidence type="ECO:0000313" key="2">
    <source>
        <dbReference type="Proteomes" id="UP000499080"/>
    </source>
</evidence>
<dbReference type="Proteomes" id="UP000499080">
    <property type="component" value="Unassembled WGS sequence"/>
</dbReference>
<name>A0A4Y1ZS84_ARAVE</name>
<proteinExistence type="predicted"/>
<reference evidence="1 2" key="1">
    <citation type="journal article" date="2019" name="Sci. Rep.">
        <title>Orb-weaving spider Araneus ventricosus genome elucidates the spidroin gene catalogue.</title>
        <authorList>
            <person name="Kono N."/>
            <person name="Nakamura H."/>
            <person name="Ohtoshi R."/>
            <person name="Moran D.A.P."/>
            <person name="Shinohara A."/>
            <person name="Yoshida Y."/>
            <person name="Fujiwara M."/>
            <person name="Mori M."/>
            <person name="Tomita M."/>
            <person name="Arakawa K."/>
        </authorList>
    </citation>
    <scope>NUCLEOTIDE SEQUENCE [LARGE SCALE GENOMIC DNA]</scope>
</reference>
<comment type="caution">
    <text evidence="1">The sequence shown here is derived from an EMBL/GenBank/DDBJ whole genome shotgun (WGS) entry which is preliminary data.</text>
</comment>
<gene>
    <name evidence="1" type="ORF">AVEN_107910_1</name>
</gene>
<accession>A0A4Y1ZS84</accession>
<dbReference type="EMBL" id="BGPR01077334">
    <property type="protein sequence ID" value="GBL65186.1"/>
    <property type="molecule type" value="Genomic_DNA"/>
</dbReference>
<protein>
    <submittedName>
        <fullName evidence="1">Uncharacterized protein</fullName>
    </submittedName>
</protein>
<keyword evidence="2" id="KW-1185">Reference proteome</keyword>
<organism evidence="1 2">
    <name type="scientific">Araneus ventricosus</name>
    <name type="common">Orbweaver spider</name>
    <name type="synonym">Epeira ventricosa</name>
    <dbReference type="NCBI Taxonomy" id="182803"/>
    <lineage>
        <taxon>Eukaryota</taxon>
        <taxon>Metazoa</taxon>
        <taxon>Ecdysozoa</taxon>
        <taxon>Arthropoda</taxon>
        <taxon>Chelicerata</taxon>
        <taxon>Arachnida</taxon>
        <taxon>Araneae</taxon>
        <taxon>Araneomorphae</taxon>
        <taxon>Entelegynae</taxon>
        <taxon>Araneoidea</taxon>
        <taxon>Araneidae</taxon>
        <taxon>Araneus</taxon>
    </lineage>
</organism>
<evidence type="ECO:0000313" key="1">
    <source>
        <dbReference type="EMBL" id="GBL65186.1"/>
    </source>
</evidence>